<protein>
    <recommendedName>
        <fullName evidence="4">Spaetzle domain-containing protein</fullName>
    </recommendedName>
</protein>
<keyword evidence="1" id="KW-0732">Signal</keyword>
<feature type="chain" id="PRO_5037480624" description="Spaetzle domain-containing protein" evidence="1">
    <location>
        <begin position="23"/>
        <end position="204"/>
    </location>
</feature>
<accession>A0A922SM33</accession>
<dbReference type="EMBL" id="JACEFF010000141">
    <property type="protein sequence ID" value="KAH9643307.1"/>
    <property type="molecule type" value="Genomic_DNA"/>
</dbReference>
<organism evidence="2 3">
    <name type="scientific">Spodoptera exigua</name>
    <name type="common">Beet armyworm</name>
    <name type="synonym">Noctua fulgens</name>
    <dbReference type="NCBI Taxonomy" id="7107"/>
    <lineage>
        <taxon>Eukaryota</taxon>
        <taxon>Metazoa</taxon>
        <taxon>Ecdysozoa</taxon>
        <taxon>Arthropoda</taxon>
        <taxon>Hexapoda</taxon>
        <taxon>Insecta</taxon>
        <taxon>Pterygota</taxon>
        <taxon>Neoptera</taxon>
        <taxon>Endopterygota</taxon>
        <taxon>Lepidoptera</taxon>
        <taxon>Glossata</taxon>
        <taxon>Ditrysia</taxon>
        <taxon>Noctuoidea</taxon>
        <taxon>Noctuidae</taxon>
        <taxon>Amphipyrinae</taxon>
        <taxon>Spodoptera</taxon>
    </lineage>
</organism>
<evidence type="ECO:0000256" key="1">
    <source>
        <dbReference type="SAM" id="SignalP"/>
    </source>
</evidence>
<reference evidence="2" key="1">
    <citation type="journal article" date="2021" name="G3 (Bethesda)">
        <title>Genome and transcriptome analysis of the beet armyworm Spodoptera exigua reveals targets for pest control. .</title>
        <authorList>
            <person name="Simon S."/>
            <person name="Breeschoten T."/>
            <person name="Jansen H.J."/>
            <person name="Dirks R.P."/>
            <person name="Schranz M.E."/>
            <person name="Ros V.I.D."/>
        </authorList>
    </citation>
    <scope>NUCLEOTIDE SEQUENCE</scope>
    <source>
        <strain evidence="2">TB_SE_WUR_2020</strain>
    </source>
</reference>
<evidence type="ECO:0000313" key="3">
    <source>
        <dbReference type="Proteomes" id="UP000814243"/>
    </source>
</evidence>
<feature type="signal peptide" evidence="1">
    <location>
        <begin position="1"/>
        <end position="22"/>
    </location>
</feature>
<dbReference type="AlphaFoldDB" id="A0A922SM33"/>
<name>A0A922SM33_SPOEX</name>
<evidence type="ECO:0000313" key="2">
    <source>
        <dbReference type="EMBL" id="KAH9643307.1"/>
    </source>
</evidence>
<dbReference type="Proteomes" id="UP000814243">
    <property type="component" value="Unassembled WGS sequence"/>
</dbReference>
<evidence type="ECO:0008006" key="4">
    <source>
        <dbReference type="Google" id="ProtNLM"/>
    </source>
</evidence>
<dbReference type="Gene3D" id="2.10.90.10">
    <property type="entry name" value="Cystine-knot cytokines"/>
    <property type="match status" value="1"/>
</dbReference>
<comment type="caution">
    <text evidence="2">The sequence shown here is derived from an EMBL/GenBank/DDBJ whole genome shotgun (WGS) entry which is preliminary data.</text>
</comment>
<gene>
    <name evidence="2" type="ORF">HF086_012977</name>
</gene>
<sequence>MYRFAISVSLIAVLISFSKSMGNPIEIAAPSSLLRYEMPAACKNQTFCFEKGDNYPDDLVEQFLKAIPLQNNLGSRIGFSFRGGDEENGNADCPANTTYVDKPIYYIVDEMGMVRVVIQSPKKFEQIYSTRWCLNPGVITKNTAHFFPESLTFKKVQLRCETSYMDLDFMVLVDDYDQPTYEVVKALGGIPVCCKCLYSRSNIK</sequence>
<proteinExistence type="predicted"/>
<dbReference type="InterPro" id="IPR029034">
    <property type="entry name" value="Cystine-knot_cytokine"/>
</dbReference>